<keyword evidence="1" id="KW-0812">Transmembrane</keyword>
<reference evidence="2" key="1">
    <citation type="submission" date="2020-05" db="EMBL/GenBank/DDBJ databases">
        <authorList>
            <person name="Chiriac C."/>
            <person name="Salcher M."/>
            <person name="Ghai R."/>
            <person name="Kavagutti S V."/>
        </authorList>
    </citation>
    <scope>NUCLEOTIDE SEQUENCE</scope>
</reference>
<proteinExistence type="predicted"/>
<dbReference type="AlphaFoldDB" id="A0A6J7DHK3"/>
<organism evidence="2">
    <name type="scientific">freshwater metagenome</name>
    <dbReference type="NCBI Taxonomy" id="449393"/>
    <lineage>
        <taxon>unclassified sequences</taxon>
        <taxon>metagenomes</taxon>
        <taxon>ecological metagenomes</taxon>
    </lineage>
</organism>
<keyword evidence="1" id="KW-1133">Transmembrane helix</keyword>
<feature type="transmembrane region" description="Helical" evidence="1">
    <location>
        <begin position="102"/>
        <end position="122"/>
    </location>
</feature>
<feature type="transmembrane region" description="Helical" evidence="1">
    <location>
        <begin position="79"/>
        <end position="96"/>
    </location>
</feature>
<feature type="transmembrane region" description="Helical" evidence="1">
    <location>
        <begin position="12"/>
        <end position="37"/>
    </location>
</feature>
<name>A0A6J7DHK3_9ZZZZ</name>
<dbReference type="EMBL" id="CAFBLI010000064">
    <property type="protein sequence ID" value="CAB4870117.1"/>
    <property type="molecule type" value="Genomic_DNA"/>
</dbReference>
<gene>
    <name evidence="2" type="ORF">UFOPK3306_00880</name>
</gene>
<keyword evidence="1" id="KW-0472">Membrane</keyword>
<sequence>MNQKDSSNSTSKFRLATSALISFEGVLVLSGGAFLIVEYFISEAKNPDALLVEILFAILAGLGLLFAAQGIKRKKRYGYSPALLANFIAFAVSFYLREADRILLANLLALISATAVVSIILLSRPTSKE</sequence>
<feature type="transmembrane region" description="Helical" evidence="1">
    <location>
        <begin position="49"/>
        <end position="67"/>
    </location>
</feature>
<evidence type="ECO:0000256" key="1">
    <source>
        <dbReference type="SAM" id="Phobius"/>
    </source>
</evidence>
<protein>
    <submittedName>
        <fullName evidence="2">Unannotated protein</fullName>
    </submittedName>
</protein>
<evidence type="ECO:0000313" key="2">
    <source>
        <dbReference type="EMBL" id="CAB4870117.1"/>
    </source>
</evidence>
<accession>A0A6J7DHK3</accession>